<keyword evidence="4" id="KW-0411">Iron-sulfur</keyword>
<dbReference type="PANTHER" id="PTHR46509">
    <property type="entry name" value="PHOSPHOADENOSINE PHOSPHOSULFATE REDUCTASE"/>
    <property type="match status" value="1"/>
</dbReference>
<comment type="function">
    <text evidence="4">Catalyzes the formation of sulfite from adenosine 5'-phosphosulfate (APS) using thioredoxin as an electron donor.</text>
</comment>
<evidence type="ECO:0000313" key="6">
    <source>
        <dbReference type="EMBL" id="MFC4353214.1"/>
    </source>
</evidence>
<dbReference type="EMBL" id="JBHSCW010000011">
    <property type="protein sequence ID" value="MFC4353214.1"/>
    <property type="molecule type" value="Genomic_DNA"/>
</dbReference>
<keyword evidence="7" id="KW-1185">Reference proteome</keyword>
<feature type="binding site" evidence="4">
    <location>
        <position position="215"/>
    </location>
    <ligand>
        <name>[4Fe-4S] cluster</name>
        <dbReference type="ChEBI" id="CHEBI:49883"/>
    </ligand>
</feature>
<comment type="subcellular location">
    <subcellularLocation>
        <location evidence="4">Cytoplasm</location>
    </subcellularLocation>
</comment>
<dbReference type="InterPro" id="IPR002500">
    <property type="entry name" value="PAPS_reduct_dom"/>
</dbReference>
<feature type="binding site" evidence="4">
    <location>
        <position position="212"/>
    </location>
    <ligand>
        <name>[4Fe-4S] cluster</name>
        <dbReference type="ChEBI" id="CHEBI:49883"/>
    </ligand>
</feature>
<dbReference type="Proteomes" id="UP001595799">
    <property type="component" value="Unassembled WGS sequence"/>
</dbReference>
<keyword evidence="4" id="KW-0963">Cytoplasm</keyword>
<dbReference type="InterPro" id="IPR004511">
    <property type="entry name" value="PAPS/APS_Rdtase"/>
</dbReference>
<dbReference type="PANTHER" id="PTHR46509:SF1">
    <property type="entry name" value="PHOSPHOADENOSINE PHOSPHOSULFATE REDUCTASE"/>
    <property type="match status" value="1"/>
</dbReference>
<feature type="domain" description="Phosphoadenosine phosphosulphate reductase" evidence="5">
    <location>
        <begin position="50"/>
        <end position="218"/>
    </location>
</feature>
<dbReference type="Pfam" id="PF01507">
    <property type="entry name" value="PAPS_reduct"/>
    <property type="match status" value="1"/>
</dbReference>
<proteinExistence type="inferred from homology"/>
<dbReference type="Gene3D" id="3.40.50.620">
    <property type="entry name" value="HUPs"/>
    <property type="match status" value="1"/>
</dbReference>
<comment type="cofactor">
    <cofactor evidence="4">
        <name>[4Fe-4S] cluster</name>
        <dbReference type="ChEBI" id="CHEBI:49883"/>
    </cofactor>
    <text evidence="4">Binds 1 [4Fe-4S] cluster per subunit.</text>
</comment>
<evidence type="ECO:0000256" key="3">
    <source>
        <dbReference type="ARBA" id="ARBA00024327"/>
    </source>
</evidence>
<dbReference type="GO" id="GO:0004604">
    <property type="term" value="F:phosphoadenylyl-sulfate reductase (thioredoxin) activity"/>
    <property type="evidence" value="ECO:0007669"/>
    <property type="project" value="UniProtKB-EC"/>
</dbReference>
<dbReference type="RefSeq" id="WP_382423589.1">
    <property type="nucleotide sequence ID" value="NZ_JBHSCW010000011.1"/>
</dbReference>
<comment type="catalytic activity">
    <reaction evidence="4">
        <text>[thioredoxin]-disulfide + sulfite + AMP + 2 H(+) = adenosine 5'-phosphosulfate + [thioredoxin]-dithiol</text>
        <dbReference type="Rhea" id="RHEA:21976"/>
        <dbReference type="Rhea" id="RHEA-COMP:10698"/>
        <dbReference type="Rhea" id="RHEA-COMP:10700"/>
        <dbReference type="ChEBI" id="CHEBI:15378"/>
        <dbReference type="ChEBI" id="CHEBI:17359"/>
        <dbReference type="ChEBI" id="CHEBI:29950"/>
        <dbReference type="ChEBI" id="CHEBI:50058"/>
        <dbReference type="ChEBI" id="CHEBI:58243"/>
        <dbReference type="ChEBI" id="CHEBI:456215"/>
        <dbReference type="EC" id="1.8.4.10"/>
    </reaction>
</comment>
<evidence type="ECO:0000259" key="5">
    <source>
        <dbReference type="Pfam" id="PF01507"/>
    </source>
</evidence>
<dbReference type="EC" id="1.8.4.10" evidence="4"/>
<dbReference type="CDD" id="cd23945">
    <property type="entry name" value="PAPS_reductase"/>
    <property type="match status" value="1"/>
</dbReference>
<feature type="active site" description="Nucleophile; cysteine thiosulfonate intermediate" evidence="4">
    <location>
        <position position="238"/>
    </location>
</feature>
<organism evidence="6 7">
    <name type="scientific">Fodinicurvata halophila</name>
    <dbReference type="NCBI Taxonomy" id="1419723"/>
    <lineage>
        <taxon>Bacteria</taxon>
        <taxon>Pseudomonadati</taxon>
        <taxon>Pseudomonadota</taxon>
        <taxon>Alphaproteobacteria</taxon>
        <taxon>Rhodospirillales</taxon>
        <taxon>Rhodovibrionaceae</taxon>
        <taxon>Fodinicurvata</taxon>
    </lineage>
</organism>
<dbReference type="HAMAP" id="MF_00063">
    <property type="entry name" value="CysH"/>
    <property type="match status" value="1"/>
</dbReference>
<name>A0ABV8UQC2_9PROT</name>
<evidence type="ECO:0000313" key="7">
    <source>
        <dbReference type="Proteomes" id="UP001595799"/>
    </source>
</evidence>
<dbReference type="NCBIfam" id="TIGR00434">
    <property type="entry name" value="cysH"/>
    <property type="match status" value="1"/>
</dbReference>
<comment type="caution">
    <text evidence="6">The sequence shown here is derived from an EMBL/GenBank/DDBJ whole genome shotgun (WGS) entry which is preliminary data.</text>
</comment>
<sequence length="248" mass="27689">MQQTSTLPSTAAPGLARDLIQAFELEEESRDLYALELLDRMVHEVFPGRIALVSSFGAESAVLLDMVAQVNRHIPVIFLETGKHFTETLMYRDRLVRRIGLTDVRDITPAEEDLEAEDPGGTLWKSAPDRCCHIRKVLPLEQALEGFDAWITGRKRYQGGTRETLPRIEAADGRVKVNPLADWSLQEIRNAFKARDLPSHPLTNVGYLSIGCAPCTSPALREDAPRAGRWNGMEKTECGIHASGNQWE</sequence>
<dbReference type="SUPFAM" id="SSF52402">
    <property type="entry name" value="Adenine nucleotide alpha hydrolases-like"/>
    <property type="match status" value="1"/>
</dbReference>
<protein>
    <recommendedName>
        <fullName evidence="4">Adenosine 5'-phosphosulfate reductase</fullName>
        <shortName evidence="4">APS reductase</shortName>
        <ecNumber evidence="4">1.8.4.10</ecNumber>
    </recommendedName>
    <alternativeName>
        <fullName evidence="4">5'-adenylylsulfate reductase</fullName>
    </alternativeName>
    <alternativeName>
        <fullName evidence="4">Thioredoxin-dependent 5'-adenylylsulfate reductase</fullName>
    </alternativeName>
</protein>
<reference evidence="7" key="1">
    <citation type="journal article" date="2019" name="Int. J. Syst. Evol. Microbiol.">
        <title>The Global Catalogue of Microorganisms (GCM) 10K type strain sequencing project: providing services to taxonomists for standard genome sequencing and annotation.</title>
        <authorList>
            <consortium name="The Broad Institute Genomics Platform"/>
            <consortium name="The Broad Institute Genome Sequencing Center for Infectious Disease"/>
            <person name="Wu L."/>
            <person name="Ma J."/>
        </authorList>
    </citation>
    <scope>NUCLEOTIDE SEQUENCE [LARGE SCALE GENOMIC DNA]</scope>
    <source>
        <strain evidence="7">CECT 8472</strain>
    </source>
</reference>
<gene>
    <name evidence="4" type="primary">cysH</name>
    <name evidence="6" type="ORF">ACFOW6_16825</name>
</gene>
<accession>A0ABV8UQC2</accession>
<keyword evidence="4" id="KW-0479">Metal-binding</keyword>
<dbReference type="PIRSF" id="PIRSF000857">
    <property type="entry name" value="PAPS_reductase"/>
    <property type="match status" value="1"/>
</dbReference>
<comment type="pathway">
    <text evidence="3 4">Sulfur metabolism; hydrogen sulfide biosynthesis; sulfite from sulfate.</text>
</comment>
<dbReference type="InterPro" id="IPR014729">
    <property type="entry name" value="Rossmann-like_a/b/a_fold"/>
</dbReference>
<keyword evidence="4" id="KW-0408">Iron</keyword>
<feature type="binding site" evidence="4">
    <location>
        <position position="132"/>
    </location>
    <ligand>
        <name>[4Fe-4S] cluster</name>
        <dbReference type="ChEBI" id="CHEBI:49883"/>
    </ligand>
</feature>
<evidence type="ECO:0000256" key="4">
    <source>
        <dbReference type="HAMAP-Rule" id="MF_00063"/>
    </source>
</evidence>
<evidence type="ECO:0000256" key="2">
    <source>
        <dbReference type="ARBA" id="ARBA00023002"/>
    </source>
</evidence>
<dbReference type="NCBIfam" id="NF002537">
    <property type="entry name" value="PRK02090.1"/>
    <property type="match status" value="1"/>
</dbReference>
<keyword evidence="2 4" id="KW-0560">Oxidoreductase</keyword>
<comment type="similarity">
    <text evidence="1 4">Belongs to the PAPS reductase family. CysH subfamily.</text>
</comment>
<evidence type="ECO:0000256" key="1">
    <source>
        <dbReference type="ARBA" id="ARBA00009732"/>
    </source>
</evidence>
<feature type="binding site" evidence="4">
    <location>
        <position position="131"/>
    </location>
    <ligand>
        <name>[4Fe-4S] cluster</name>
        <dbReference type="ChEBI" id="CHEBI:49883"/>
    </ligand>
</feature>